<proteinExistence type="predicted"/>
<name>A0A9W5Y089_9CLOT</name>
<gene>
    <name evidence="1" type="ORF">CFOLD11_09510</name>
</gene>
<dbReference type="Proteomes" id="UP001057868">
    <property type="component" value="Unassembled WGS sequence"/>
</dbReference>
<dbReference type="AlphaFoldDB" id="A0A9W5Y089"/>
<dbReference type="EMBL" id="BQXY01000001">
    <property type="protein sequence ID" value="GKU24125.1"/>
    <property type="molecule type" value="Genomic_DNA"/>
</dbReference>
<sequence>MTLECEVFNVYAGTRESFSEGYKSIRKLPDLDNTLPFYKFLTAFTRIGWCVKRSKTNENFYFEFNNQIGRIIENFSLDS</sequence>
<protein>
    <submittedName>
        <fullName evidence="1">Uncharacterized protein</fullName>
    </submittedName>
</protein>
<reference evidence="1" key="1">
    <citation type="journal article" date="2023" name="Int. J. Syst. Evol. Microbiol.">
        <title>&lt;i&gt;Clostridium folliculivorans&lt;/i&gt; sp. nov., isolated from soil samples of an organic paddy in Japan.</title>
        <authorList>
            <person name="Tazawa J."/>
            <person name="Kobayashi H."/>
            <person name="Tanizawa Y."/>
            <person name="Uchino A."/>
            <person name="Tanaka F."/>
            <person name="Urashima Y."/>
            <person name="Miura S."/>
            <person name="Sakamoto M."/>
            <person name="Ohkuma M."/>
            <person name="Tohno M."/>
        </authorList>
    </citation>
    <scope>NUCLEOTIDE SEQUENCE</scope>
    <source>
        <strain evidence="1">D1-1</strain>
    </source>
</reference>
<organism evidence="1 2">
    <name type="scientific">Clostridium folliculivorans</name>
    <dbReference type="NCBI Taxonomy" id="2886038"/>
    <lineage>
        <taxon>Bacteria</taxon>
        <taxon>Bacillati</taxon>
        <taxon>Bacillota</taxon>
        <taxon>Clostridia</taxon>
        <taxon>Eubacteriales</taxon>
        <taxon>Clostridiaceae</taxon>
        <taxon>Clostridium</taxon>
    </lineage>
</organism>
<comment type="caution">
    <text evidence="1">The sequence shown here is derived from an EMBL/GenBank/DDBJ whole genome shotgun (WGS) entry which is preliminary data.</text>
</comment>
<evidence type="ECO:0000313" key="1">
    <source>
        <dbReference type="EMBL" id="GKU24125.1"/>
    </source>
</evidence>
<keyword evidence="2" id="KW-1185">Reference proteome</keyword>
<evidence type="ECO:0000313" key="2">
    <source>
        <dbReference type="Proteomes" id="UP001057868"/>
    </source>
</evidence>
<accession>A0A9W5Y089</accession>